<dbReference type="SMART" id="SM00895">
    <property type="entry name" value="FCD"/>
    <property type="match status" value="1"/>
</dbReference>
<evidence type="ECO:0000313" key="7">
    <source>
        <dbReference type="EMBL" id="RMI25552.1"/>
    </source>
</evidence>
<evidence type="ECO:0000256" key="4">
    <source>
        <dbReference type="SAM" id="MobiDB-lite"/>
    </source>
</evidence>
<dbReference type="SUPFAM" id="SSF48008">
    <property type="entry name" value="GntR ligand-binding domain-like"/>
    <property type="match status" value="1"/>
</dbReference>
<dbReference type="Gene3D" id="1.20.120.530">
    <property type="entry name" value="GntR ligand-binding domain-like"/>
    <property type="match status" value="1"/>
</dbReference>
<gene>
    <name evidence="6" type="ORF">D6Z83_04850</name>
    <name evidence="7" type="ORF">EBE87_07465</name>
</gene>
<evidence type="ECO:0000259" key="5">
    <source>
        <dbReference type="PROSITE" id="PS50949"/>
    </source>
</evidence>
<keyword evidence="1" id="KW-0805">Transcription regulation</keyword>
<sequence length="263" mass="28071">MAGKGGGTPAQQRGGPDLVQGIELAPLSPPANLTAELVRRLAAEIRAGRLNPGDRLPTEQALMRQAGVSRTVVREAVSALRAEGLVTTRQGVGAFVADPAARGQMRIDPAEMQSLADVLQVIELRIAIETEAAGLAAERRDPAALARIETAADAFTQAVEVGETAVAQDLEFHRAVFAATGNSFFPRFLEFLGPMLIPRQTVRPALEDGAARTAYLSRVREEHAQIAAAIAASQPVQARAAMRRHLTASRDRYARMARAAKDQ</sequence>
<dbReference type="PRINTS" id="PR00035">
    <property type="entry name" value="HTHGNTR"/>
</dbReference>
<dbReference type="InterPro" id="IPR011711">
    <property type="entry name" value="GntR_C"/>
</dbReference>
<feature type="region of interest" description="Disordered" evidence="4">
    <location>
        <begin position="1"/>
        <end position="23"/>
    </location>
</feature>
<accession>A0A3A9K1Y2</accession>
<evidence type="ECO:0000313" key="9">
    <source>
        <dbReference type="Proteomes" id="UP000278036"/>
    </source>
</evidence>
<dbReference type="Proteomes" id="UP000278036">
    <property type="component" value="Unassembled WGS sequence"/>
</dbReference>
<evidence type="ECO:0000313" key="8">
    <source>
        <dbReference type="Proteomes" id="UP000274097"/>
    </source>
</evidence>
<dbReference type="InterPro" id="IPR036388">
    <property type="entry name" value="WH-like_DNA-bd_sf"/>
</dbReference>
<keyword evidence="3" id="KW-0804">Transcription</keyword>
<dbReference type="SMART" id="SM00345">
    <property type="entry name" value="HTH_GNTR"/>
    <property type="match status" value="1"/>
</dbReference>
<dbReference type="InterPro" id="IPR036390">
    <property type="entry name" value="WH_DNA-bd_sf"/>
</dbReference>
<feature type="domain" description="HTH gntR-type" evidence="5">
    <location>
        <begin position="31"/>
        <end position="99"/>
    </location>
</feature>
<organism evidence="6 9">
    <name type="scientific">Teichococcus wenyumeiae</name>
    <dbReference type="NCBI Taxonomy" id="2478470"/>
    <lineage>
        <taxon>Bacteria</taxon>
        <taxon>Pseudomonadati</taxon>
        <taxon>Pseudomonadota</taxon>
        <taxon>Alphaproteobacteria</taxon>
        <taxon>Acetobacterales</taxon>
        <taxon>Roseomonadaceae</taxon>
        <taxon>Roseomonas</taxon>
    </lineage>
</organism>
<proteinExistence type="predicted"/>
<dbReference type="Proteomes" id="UP000274097">
    <property type="component" value="Unassembled WGS sequence"/>
</dbReference>
<dbReference type="OrthoDB" id="9809707at2"/>
<dbReference type="SUPFAM" id="SSF46785">
    <property type="entry name" value="Winged helix' DNA-binding domain"/>
    <property type="match status" value="1"/>
</dbReference>
<name>A0A3A9K1Y2_9PROT</name>
<dbReference type="GO" id="GO:0003700">
    <property type="term" value="F:DNA-binding transcription factor activity"/>
    <property type="evidence" value="ECO:0007669"/>
    <property type="project" value="InterPro"/>
</dbReference>
<dbReference type="FunCoup" id="A0A3A9K1Y2">
    <property type="interactions" value="19"/>
</dbReference>
<evidence type="ECO:0000313" key="6">
    <source>
        <dbReference type="EMBL" id="RKK05349.1"/>
    </source>
</evidence>
<comment type="caution">
    <text evidence="6">The sequence shown here is derived from an EMBL/GenBank/DDBJ whole genome shotgun (WGS) entry which is preliminary data.</text>
</comment>
<dbReference type="CDD" id="cd07377">
    <property type="entry name" value="WHTH_GntR"/>
    <property type="match status" value="1"/>
</dbReference>
<dbReference type="RefSeq" id="WP_120637202.1">
    <property type="nucleotide sequence ID" value="NZ_RAQU01000018.1"/>
</dbReference>
<dbReference type="PROSITE" id="PS50949">
    <property type="entry name" value="HTH_GNTR"/>
    <property type="match status" value="1"/>
</dbReference>
<keyword evidence="8" id="KW-1185">Reference proteome</keyword>
<dbReference type="InParanoid" id="A0A3A9K1Y2"/>
<dbReference type="Pfam" id="PF07729">
    <property type="entry name" value="FCD"/>
    <property type="match status" value="1"/>
</dbReference>
<dbReference type="InterPro" id="IPR000524">
    <property type="entry name" value="Tscrpt_reg_HTH_GntR"/>
</dbReference>
<evidence type="ECO:0000256" key="2">
    <source>
        <dbReference type="ARBA" id="ARBA00023125"/>
    </source>
</evidence>
<dbReference type="GO" id="GO:0003677">
    <property type="term" value="F:DNA binding"/>
    <property type="evidence" value="ECO:0007669"/>
    <property type="project" value="UniProtKB-KW"/>
</dbReference>
<dbReference type="InterPro" id="IPR008920">
    <property type="entry name" value="TF_FadR/GntR_C"/>
</dbReference>
<evidence type="ECO:0000256" key="3">
    <source>
        <dbReference type="ARBA" id="ARBA00023163"/>
    </source>
</evidence>
<dbReference type="EMBL" id="RFLX01000004">
    <property type="protein sequence ID" value="RMI25552.1"/>
    <property type="molecule type" value="Genomic_DNA"/>
</dbReference>
<dbReference type="PANTHER" id="PTHR43537:SF44">
    <property type="entry name" value="GNTR FAMILY REGULATORY PROTEIN"/>
    <property type="match status" value="1"/>
</dbReference>
<protein>
    <submittedName>
        <fullName evidence="7">FCD domain-containing protein</fullName>
    </submittedName>
    <submittedName>
        <fullName evidence="6">FadR family transcriptional regulator</fullName>
    </submittedName>
</protein>
<reference evidence="6 9" key="1">
    <citation type="submission" date="2018-09" db="EMBL/GenBank/DDBJ databases">
        <title>Roseomonas sp. nov., isolated from feces of Tibetan antelopes in the Qinghai-Tibet plateau, China.</title>
        <authorList>
            <person name="Tian Z."/>
        </authorList>
    </citation>
    <scope>NUCLEOTIDE SEQUENCE [LARGE SCALE GENOMIC DNA]</scope>
    <source>
        <strain evidence="7 8">Z23</strain>
        <strain evidence="6 9">Z24</strain>
    </source>
</reference>
<keyword evidence="2" id="KW-0238">DNA-binding</keyword>
<dbReference type="AlphaFoldDB" id="A0A3A9K1Y2"/>
<dbReference type="PANTHER" id="PTHR43537">
    <property type="entry name" value="TRANSCRIPTIONAL REGULATOR, GNTR FAMILY"/>
    <property type="match status" value="1"/>
</dbReference>
<dbReference type="Pfam" id="PF00392">
    <property type="entry name" value="GntR"/>
    <property type="match status" value="1"/>
</dbReference>
<evidence type="ECO:0000256" key="1">
    <source>
        <dbReference type="ARBA" id="ARBA00023015"/>
    </source>
</evidence>
<dbReference type="Gene3D" id="1.10.10.10">
    <property type="entry name" value="Winged helix-like DNA-binding domain superfamily/Winged helix DNA-binding domain"/>
    <property type="match status" value="1"/>
</dbReference>
<dbReference type="EMBL" id="RAQU01000018">
    <property type="protein sequence ID" value="RKK05349.1"/>
    <property type="molecule type" value="Genomic_DNA"/>
</dbReference>